<keyword evidence="1" id="KW-0812">Transmembrane</keyword>
<dbReference type="STRING" id="1798705.A2563_00665"/>
<accession>A0A1F6P7B8</accession>
<evidence type="ECO:0000313" key="3">
    <source>
        <dbReference type="Proteomes" id="UP000176634"/>
    </source>
</evidence>
<comment type="caution">
    <text evidence="2">The sequence shown here is derived from an EMBL/GenBank/DDBJ whole genome shotgun (WGS) entry which is preliminary data.</text>
</comment>
<evidence type="ECO:0000256" key="1">
    <source>
        <dbReference type="SAM" id="Phobius"/>
    </source>
</evidence>
<dbReference type="EMBL" id="MFRA01000008">
    <property type="protein sequence ID" value="OGH92087.1"/>
    <property type="molecule type" value="Genomic_DNA"/>
</dbReference>
<gene>
    <name evidence="2" type="ORF">A2563_00665</name>
</gene>
<dbReference type="Proteomes" id="UP000176634">
    <property type="component" value="Unassembled WGS sequence"/>
</dbReference>
<proteinExistence type="predicted"/>
<organism evidence="2 3">
    <name type="scientific">Candidatus Magasanikbacteria bacterium RIFOXYD1_FULL_40_23</name>
    <dbReference type="NCBI Taxonomy" id="1798705"/>
    <lineage>
        <taxon>Bacteria</taxon>
        <taxon>Candidatus Magasanikiibacteriota</taxon>
    </lineage>
</organism>
<evidence type="ECO:0000313" key="2">
    <source>
        <dbReference type="EMBL" id="OGH92087.1"/>
    </source>
</evidence>
<reference evidence="2 3" key="1">
    <citation type="journal article" date="2016" name="Nat. Commun.">
        <title>Thousands of microbial genomes shed light on interconnected biogeochemical processes in an aquifer system.</title>
        <authorList>
            <person name="Anantharaman K."/>
            <person name="Brown C.T."/>
            <person name="Hug L.A."/>
            <person name="Sharon I."/>
            <person name="Castelle C.J."/>
            <person name="Probst A.J."/>
            <person name="Thomas B.C."/>
            <person name="Singh A."/>
            <person name="Wilkins M.J."/>
            <person name="Karaoz U."/>
            <person name="Brodie E.L."/>
            <person name="Williams K.H."/>
            <person name="Hubbard S.S."/>
            <person name="Banfield J.F."/>
        </authorList>
    </citation>
    <scope>NUCLEOTIDE SEQUENCE [LARGE SCALE GENOMIC DNA]</scope>
</reference>
<name>A0A1F6P7B8_9BACT</name>
<keyword evidence="1" id="KW-1133">Transmembrane helix</keyword>
<feature type="transmembrane region" description="Helical" evidence="1">
    <location>
        <begin position="9"/>
        <end position="33"/>
    </location>
</feature>
<dbReference type="AlphaFoldDB" id="A0A1F6P7B8"/>
<sequence>MKQTIWKIVYLEFVLFIGYVMGYMLWPFVALFVQGNQYIKISEDASLKLSWVISGVIITTIWLVWRRKKYSWGMA</sequence>
<keyword evidence="1" id="KW-0472">Membrane</keyword>
<protein>
    <submittedName>
        <fullName evidence="2">Uncharacterized protein</fullName>
    </submittedName>
</protein>
<feature type="transmembrane region" description="Helical" evidence="1">
    <location>
        <begin position="45"/>
        <end position="65"/>
    </location>
</feature>